<accession>A0A9W8IUG0</accession>
<evidence type="ECO:0000313" key="2">
    <source>
        <dbReference type="Proteomes" id="UP001140091"/>
    </source>
</evidence>
<dbReference type="Proteomes" id="UP001140091">
    <property type="component" value="Unassembled WGS sequence"/>
</dbReference>
<dbReference type="PANTHER" id="PTHR35043:SF7">
    <property type="entry name" value="TRANSCRIPTION FACTOR DOMAIN-CONTAINING PROTEIN"/>
    <property type="match status" value="1"/>
</dbReference>
<comment type="caution">
    <text evidence="1">The sequence shown here is derived from an EMBL/GenBank/DDBJ whole genome shotgun (WGS) entry which is preliminary data.</text>
</comment>
<organism evidence="1 2">
    <name type="scientific">Candolleomyces eurysporus</name>
    <dbReference type="NCBI Taxonomy" id="2828524"/>
    <lineage>
        <taxon>Eukaryota</taxon>
        <taxon>Fungi</taxon>
        <taxon>Dikarya</taxon>
        <taxon>Basidiomycota</taxon>
        <taxon>Agaricomycotina</taxon>
        <taxon>Agaricomycetes</taxon>
        <taxon>Agaricomycetidae</taxon>
        <taxon>Agaricales</taxon>
        <taxon>Agaricineae</taxon>
        <taxon>Psathyrellaceae</taxon>
        <taxon>Candolleomyces</taxon>
    </lineage>
</organism>
<protein>
    <submittedName>
        <fullName evidence="1">Uncharacterized protein</fullName>
    </submittedName>
</protein>
<gene>
    <name evidence="1" type="ORF">H1R20_g15052</name>
</gene>
<dbReference type="EMBL" id="JANBPK010001520">
    <property type="protein sequence ID" value="KAJ2922039.1"/>
    <property type="molecule type" value="Genomic_DNA"/>
</dbReference>
<evidence type="ECO:0000313" key="1">
    <source>
        <dbReference type="EMBL" id="KAJ2922039.1"/>
    </source>
</evidence>
<dbReference type="PANTHER" id="PTHR35043">
    <property type="entry name" value="TRANSCRIPTION FACTOR DOMAIN-CONTAINING PROTEIN"/>
    <property type="match status" value="1"/>
</dbReference>
<proteinExistence type="predicted"/>
<dbReference type="OrthoDB" id="3029001at2759"/>
<keyword evidence="2" id="KW-1185">Reference proteome</keyword>
<feature type="non-terminal residue" evidence="1">
    <location>
        <position position="251"/>
    </location>
</feature>
<name>A0A9W8IUG0_9AGAR</name>
<reference evidence="1" key="1">
    <citation type="submission" date="2022-06" db="EMBL/GenBank/DDBJ databases">
        <title>Genome Sequence of Candolleomyces eurysporus.</title>
        <authorList>
            <person name="Buettner E."/>
        </authorList>
    </citation>
    <scope>NUCLEOTIDE SEQUENCE</scope>
    <source>
        <strain evidence="1">VTCC 930004</strain>
    </source>
</reference>
<sequence length="251" mass="28769">MVEGHFLQMGGLIFHSGRNHVYPYLEDYSLSAPARWDRLDPNERTQDGYFKLRTLHDLITKQEIEDRSKSDGLAKMVVLIQTAWFTGQFIARATQKLVITELEIITLAYTALNGVMYFFWWNKPLDVYHPVMIKLDSPPNYLKFCSYSSTGNEEHSIDTETQILHPPPMELDVPQPAHIENLHFPDTIQLDLPADYETVRPSSSNRHIVPVDKPSVTEKLRPSPSHHNDWPTGCGLCRRLQKICIPGLSSD</sequence>
<dbReference type="AlphaFoldDB" id="A0A9W8IUG0"/>